<dbReference type="Pfam" id="PF14856">
    <property type="entry name" value="Hce2"/>
    <property type="match status" value="1"/>
</dbReference>
<feature type="chain" id="PRO_5014123872" description="Ecp2 effector protein-like domain-containing protein" evidence="1">
    <location>
        <begin position="19"/>
        <end position="147"/>
    </location>
</feature>
<comment type="caution">
    <text evidence="3">The sequence shown here is derived from an EMBL/GenBank/DDBJ whole genome shotgun (WGS) entry which is preliminary data.</text>
</comment>
<feature type="domain" description="Ecp2 effector protein-like" evidence="2">
    <location>
        <begin position="33"/>
        <end position="128"/>
    </location>
</feature>
<protein>
    <recommendedName>
        <fullName evidence="2">Ecp2 effector protein-like domain-containing protein</fullName>
    </recommendedName>
</protein>
<dbReference type="RefSeq" id="XP_024694740.1">
    <property type="nucleotide sequence ID" value="XM_024836714.1"/>
</dbReference>
<sequence>MRYSIAASIACLLALTQAAPTSNELVARKSVNDCQDSTFVDKGSEGSPDIADCQHIVENIRGGGTWKVSQIGAQYTLASFGTCAFGAEGNAANTAYMGNQDIMDIINESIAKFGRPDGKVGAKGRVDCKSDRGGMGVGRLDWGIYHT</sequence>
<evidence type="ECO:0000313" key="3">
    <source>
        <dbReference type="EMBL" id="PKY06146.1"/>
    </source>
</evidence>
<proteinExistence type="predicted"/>
<feature type="signal peptide" evidence="1">
    <location>
        <begin position="1"/>
        <end position="18"/>
    </location>
</feature>
<dbReference type="OrthoDB" id="73875at2759"/>
<dbReference type="AlphaFoldDB" id="A0A2I1D8E1"/>
<dbReference type="EMBL" id="MSFM01000003">
    <property type="protein sequence ID" value="PKY06146.1"/>
    <property type="molecule type" value="Genomic_DNA"/>
</dbReference>
<gene>
    <name evidence="3" type="ORF">P168DRAFT_288108</name>
</gene>
<name>A0A2I1D8E1_ASPC2</name>
<reference evidence="3" key="1">
    <citation type="submission" date="2016-12" db="EMBL/GenBank/DDBJ databases">
        <title>The genomes of Aspergillus section Nigri reveals drivers in fungal speciation.</title>
        <authorList>
            <consortium name="DOE Joint Genome Institute"/>
            <person name="Vesth T.C."/>
            <person name="Nybo J."/>
            <person name="Theobald S."/>
            <person name="Brandl J."/>
            <person name="Frisvad J.C."/>
            <person name="Nielsen K.F."/>
            <person name="Lyhne E.K."/>
            <person name="Kogle M.E."/>
            <person name="Kuo A."/>
            <person name="Riley R."/>
            <person name="Clum A."/>
            <person name="Nolan M."/>
            <person name="Lipzen A."/>
            <person name="Salamov A."/>
            <person name="Henrissat B."/>
            <person name="Wiebenga A."/>
            <person name="De vries R.P."/>
            <person name="Grigoriev I.V."/>
            <person name="Mortensen U.H."/>
            <person name="Andersen M.R."/>
            <person name="Baker S.E."/>
        </authorList>
    </citation>
    <scope>NUCLEOTIDE SEQUENCE</scope>
    <source>
        <strain evidence="3">IBT 28561</strain>
    </source>
</reference>
<evidence type="ECO:0000313" key="4">
    <source>
        <dbReference type="Proteomes" id="UP000234254"/>
    </source>
</evidence>
<keyword evidence="4" id="KW-1185">Reference proteome</keyword>
<evidence type="ECO:0000256" key="1">
    <source>
        <dbReference type="SAM" id="SignalP"/>
    </source>
</evidence>
<organism evidence="3 4">
    <name type="scientific">Aspergillus campestris (strain IBT 28561)</name>
    <dbReference type="NCBI Taxonomy" id="1392248"/>
    <lineage>
        <taxon>Eukaryota</taxon>
        <taxon>Fungi</taxon>
        <taxon>Dikarya</taxon>
        <taxon>Ascomycota</taxon>
        <taxon>Pezizomycotina</taxon>
        <taxon>Eurotiomycetes</taxon>
        <taxon>Eurotiomycetidae</taxon>
        <taxon>Eurotiales</taxon>
        <taxon>Aspergillaceae</taxon>
        <taxon>Aspergillus</taxon>
        <taxon>Aspergillus subgen. Circumdati</taxon>
    </lineage>
</organism>
<dbReference type="GeneID" id="36544238"/>
<accession>A0A2I1D8E1</accession>
<dbReference type="Proteomes" id="UP000234254">
    <property type="component" value="Unassembled WGS sequence"/>
</dbReference>
<keyword evidence="1" id="KW-0732">Signal</keyword>
<dbReference type="VEuPathDB" id="FungiDB:P168DRAFT_288108"/>
<evidence type="ECO:0000259" key="2">
    <source>
        <dbReference type="Pfam" id="PF14856"/>
    </source>
</evidence>
<dbReference type="InterPro" id="IPR029226">
    <property type="entry name" value="Ecp2-like"/>
</dbReference>